<proteinExistence type="predicted"/>
<evidence type="ECO:0000256" key="1">
    <source>
        <dbReference type="SAM" id="SignalP"/>
    </source>
</evidence>
<comment type="caution">
    <text evidence="3">The sequence shown here is derived from an EMBL/GenBank/DDBJ whole genome shotgun (WGS) entry which is preliminary data.</text>
</comment>
<dbReference type="Gene3D" id="3.40.710.10">
    <property type="entry name" value="DD-peptidase/beta-lactamase superfamily"/>
    <property type="match status" value="1"/>
</dbReference>
<dbReference type="InterPro" id="IPR039437">
    <property type="entry name" value="FrzH/put_lumazine-bd"/>
</dbReference>
<organism evidence="3 4">
    <name type="scientific">Sphingobacterium kitahiroshimense</name>
    <dbReference type="NCBI Taxonomy" id="470446"/>
    <lineage>
        <taxon>Bacteria</taxon>
        <taxon>Pseudomonadati</taxon>
        <taxon>Bacteroidota</taxon>
        <taxon>Sphingobacteriia</taxon>
        <taxon>Sphingobacteriales</taxon>
        <taxon>Sphingobacteriaceae</taxon>
        <taxon>Sphingobacterium</taxon>
    </lineage>
</organism>
<dbReference type="GO" id="GO:0016787">
    <property type="term" value="F:hydrolase activity"/>
    <property type="evidence" value="ECO:0007669"/>
    <property type="project" value="UniProtKB-KW"/>
</dbReference>
<dbReference type="Pfam" id="PF00144">
    <property type="entry name" value="Beta-lactamase"/>
    <property type="match status" value="1"/>
</dbReference>
<name>A0ABV0BYD1_9SPHI</name>
<dbReference type="InterPro" id="IPR001466">
    <property type="entry name" value="Beta-lactam-related"/>
</dbReference>
<keyword evidence="4" id="KW-1185">Reference proteome</keyword>
<dbReference type="SUPFAM" id="SSF56601">
    <property type="entry name" value="beta-lactamase/transpeptidase-like"/>
    <property type="match status" value="1"/>
</dbReference>
<dbReference type="InterPro" id="IPR050491">
    <property type="entry name" value="AmpC-like"/>
</dbReference>
<reference evidence="3 4" key="1">
    <citation type="submission" date="2024-04" db="EMBL/GenBank/DDBJ databases">
        <title>WGS of bacteria from Torrens River.</title>
        <authorList>
            <person name="Wyrsch E.R."/>
            <person name="Drigo B."/>
        </authorList>
    </citation>
    <scope>NUCLEOTIDE SEQUENCE [LARGE SCALE GENOMIC DNA]</scope>
    <source>
        <strain evidence="3 4">TWI391</strain>
    </source>
</reference>
<feature type="signal peptide" evidence="1">
    <location>
        <begin position="1"/>
        <end position="19"/>
    </location>
</feature>
<sequence length="549" mass="61928">MRKIFFAILFVILSNGSFAQSEQSLIENCIQNYINGTSYNKPESIGKAFNAEANLFLRHKEKPLWIAPISEYVNWFQNGNNGKYCISSNLSAQTNSAAEKKIDSLFSQYNSKTAGVAVGIVQDGKLIFEKGYGTANLEYDIPITSKTIFNIGSVSKQFTTFSIYLLEKQGKISLDDDIRKYIPELPIYEKIITIKHLCSHTSGLKDQWALLTLAGWRMDDVITTEQVMKIITKQKELNFLPGSQFKYSNTGFTLLTEIVKRVSGKSFSRFAKENIFNPLGMENTLIYDDNEKIVKNRAYSYGNANGLYSKRNLNSSSVGPTNVYTTVEDLVKWTANFENPKVGDVDFINLFNEKSLLDNGKPAILAVRDGENIYHAKGQFIRNYKGLNVYNHTGSDAGFKSYFGRFQENKLSIILLSNDESFVSYKAGMDIAEFYLSDKFKERSPIIESQIRVEEGPVYIAATNLKVFEGQFQNSDLASLFTLKVINGKLTMSHNRLSDAVLTEVEKDKFTGVITFAVEVNFHRNKKNEITGLSITNFGAINVNFIKLK</sequence>
<dbReference type="EMBL" id="JBDJNQ010000011">
    <property type="protein sequence ID" value="MEN5379800.1"/>
    <property type="molecule type" value="Genomic_DNA"/>
</dbReference>
<dbReference type="RefSeq" id="WP_346582659.1">
    <property type="nucleotide sequence ID" value="NZ_JBDJLH010000001.1"/>
</dbReference>
<accession>A0ABV0BYD1</accession>
<evidence type="ECO:0000313" key="3">
    <source>
        <dbReference type="EMBL" id="MEN5379800.1"/>
    </source>
</evidence>
<dbReference type="EC" id="3.1.1.103" evidence="3"/>
<protein>
    <submittedName>
        <fullName evidence="3">Serine hydrolase domain-containing protein</fullName>
        <ecNumber evidence="3">3.1.1.103</ecNumber>
    </submittedName>
</protein>
<dbReference type="PANTHER" id="PTHR46825:SF9">
    <property type="entry name" value="BETA-LACTAMASE-RELATED DOMAIN-CONTAINING PROTEIN"/>
    <property type="match status" value="1"/>
</dbReference>
<gene>
    <name evidence="3" type="ORF">ABE541_21215</name>
</gene>
<keyword evidence="3" id="KW-0378">Hydrolase</keyword>
<feature type="chain" id="PRO_5045767018" evidence="1">
    <location>
        <begin position="20"/>
        <end position="549"/>
    </location>
</feature>
<dbReference type="Proteomes" id="UP001409291">
    <property type="component" value="Unassembled WGS sequence"/>
</dbReference>
<evidence type="ECO:0000313" key="4">
    <source>
        <dbReference type="Proteomes" id="UP001409291"/>
    </source>
</evidence>
<dbReference type="Pfam" id="PF12893">
    <property type="entry name" value="Lumazine_bd_2"/>
    <property type="match status" value="1"/>
</dbReference>
<keyword evidence="1" id="KW-0732">Signal</keyword>
<evidence type="ECO:0000259" key="2">
    <source>
        <dbReference type="Pfam" id="PF00144"/>
    </source>
</evidence>
<feature type="domain" description="Beta-lactamase-related" evidence="2">
    <location>
        <begin position="103"/>
        <end position="422"/>
    </location>
</feature>
<dbReference type="PANTHER" id="PTHR46825">
    <property type="entry name" value="D-ALANYL-D-ALANINE-CARBOXYPEPTIDASE/ENDOPEPTIDASE AMPH"/>
    <property type="match status" value="1"/>
</dbReference>
<dbReference type="InterPro" id="IPR012338">
    <property type="entry name" value="Beta-lactam/transpept-like"/>
</dbReference>
<dbReference type="Gene3D" id="3.10.450.50">
    <property type="match status" value="1"/>
</dbReference>